<name>A0A9N8EG44_9STRA</name>
<accession>A0A9N8EG44</accession>
<reference evidence="3" key="1">
    <citation type="submission" date="2020-06" db="EMBL/GenBank/DDBJ databases">
        <authorList>
            <consortium name="Plant Systems Biology data submission"/>
        </authorList>
    </citation>
    <scope>NUCLEOTIDE SEQUENCE</scope>
    <source>
        <strain evidence="3">D6</strain>
    </source>
</reference>
<dbReference type="SUPFAM" id="SSF46785">
    <property type="entry name" value="Winged helix' DNA-binding domain"/>
    <property type="match status" value="1"/>
</dbReference>
<dbReference type="InterPro" id="IPR036388">
    <property type="entry name" value="WH-like_DNA-bd_sf"/>
</dbReference>
<dbReference type="Proteomes" id="UP001153069">
    <property type="component" value="Unassembled WGS sequence"/>
</dbReference>
<evidence type="ECO:0000259" key="2">
    <source>
        <dbReference type="SMART" id="SM00049"/>
    </source>
</evidence>
<sequence>MMLDKKFSSARCLNGSTGSYKPESPESFELETVAETFQNQLFAESLVQDRLVGNKTIARSFLGSDAVTTLTDILQLQRLQQPETAEGFTEPASPVTREEALKVGRSIAEEFSFFAHHAATSKNGTSLVLEDSDQEVYVFEKNLPMQVHQVKKMYPSPWDRVGLLEQHVEVKDRRGLVRVFNSCFVASEAVDAMMGLRIAKSRREAVHMVRKMNEKVNFFKPANTTDRSEFKDDKNMFLKFIPKENREPEPKRHHHRMAASLSPKRSSPKGLRKTKSLQHEGPLRPTSVSPKSTRRLKTHDGEGSLNGSRASSPTKDRKYFEDRAKDIRGRLDELRDSRLAANAAA</sequence>
<dbReference type="Gene3D" id="1.10.10.10">
    <property type="entry name" value="Winged helix-like DNA-binding domain superfamily/Winged helix DNA-binding domain"/>
    <property type="match status" value="2"/>
</dbReference>
<keyword evidence="4" id="KW-1185">Reference proteome</keyword>
<dbReference type="AlphaFoldDB" id="A0A9N8EG44"/>
<dbReference type="OrthoDB" id="39497at2759"/>
<organism evidence="3 4">
    <name type="scientific">Seminavis robusta</name>
    <dbReference type="NCBI Taxonomy" id="568900"/>
    <lineage>
        <taxon>Eukaryota</taxon>
        <taxon>Sar</taxon>
        <taxon>Stramenopiles</taxon>
        <taxon>Ochrophyta</taxon>
        <taxon>Bacillariophyta</taxon>
        <taxon>Bacillariophyceae</taxon>
        <taxon>Bacillariophycidae</taxon>
        <taxon>Naviculales</taxon>
        <taxon>Naviculaceae</taxon>
        <taxon>Seminavis</taxon>
    </lineage>
</organism>
<proteinExistence type="predicted"/>
<dbReference type="InterPro" id="IPR036390">
    <property type="entry name" value="WH_DNA-bd_sf"/>
</dbReference>
<evidence type="ECO:0000313" key="4">
    <source>
        <dbReference type="Proteomes" id="UP001153069"/>
    </source>
</evidence>
<protein>
    <recommendedName>
        <fullName evidence="2">DEP domain-containing protein</fullName>
    </recommendedName>
</protein>
<evidence type="ECO:0000313" key="3">
    <source>
        <dbReference type="EMBL" id="CAB9518611.1"/>
    </source>
</evidence>
<dbReference type="CDD" id="cd04371">
    <property type="entry name" value="DEP"/>
    <property type="match status" value="1"/>
</dbReference>
<feature type="compositionally biased region" description="Basic residues" evidence="1">
    <location>
        <begin position="266"/>
        <end position="276"/>
    </location>
</feature>
<gene>
    <name evidence="3" type="ORF">SEMRO_948_G223590.1</name>
</gene>
<dbReference type="GO" id="GO:0035556">
    <property type="term" value="P:intracellular signal transduction"/>
    <property type="evidence" value="ECO:0007669"/>
    <property type="project" value="InterPro"/>
</dbReference>
<comment type="caution">
    <text evidence="3">The sequence shown here is derived from an EMBL/GenBank/DDBJ whole genome shotgun (WGS) entry which is preliminary data.</text>
</comment>
<feature type="region of interest" description="Disordered" evidence="1">
    <location>
        <begin position="242"/>
        <end position="321"/>
    </location>
</feature>
<dbReference type="PANTHER" id="PTHR16206:SF4">
    <property type="entry name" value="PROTEIN LET-99"/>
    <property type="match status" value="1"/>
</dbReference>
<dbReference type="Pfam" id="PF00610">
    <property type="entry name" value="DEP"/>
    <property type="match status" value="1"/>
</dbReference>
<dbReference type="PANTHER" id="PTHR16206">
    <property type="entry name" value="DEP DOMAIN-CONTAINING"/>
    <property type="match status" value="1"/>
</dbReference>
<dbReference type="SMART" id="SM00049">
    <property type="entry name" value="DEP"/>
    <property type="match status" value="1"/>
</dbReference>
<dbReference type="EMBL" id="CAICTM010000946">
    <property type="protein sequence ID" value="CAB9518611.1"/>
    <property type="molecule type" value="Genomic_DNA"/>
</dbReference>
<evidence type="ECO:0000256" key="1">
    <source>
        <dbReference type="SAM" id="MobiDB-lite"/>
    </source>
</evidence>
<feature type="domain" description="DEP" evidence="2">
    <location>
        <begin position="164"/>
        <end position="242"/>
    </location>
</feature>
<dbReference type="InterPro" id="IPR000591">
    <property type="entry name" value="DEP_dom"/>
</dbReference>